<name>A0ACA9Q2Q7_9GLOM</name>
<evidence type="ECO:0000313" key="2">
    <source>
        <dbReference type="Proteomes" id="UP000789920"/>
    </source>
</evidence>
<sequence length="90" mass="10361">VTDNKRRVIVEISLDTENKLENSFDNNIVIGVDVSDDSNKKTVDKFTKSCIPRSLSWYFSSNQHFVMKLIKNLAAKEYTITLKKCLQGYL</sequence>
<evidence type="ECO:0000313" key="1">
    <source>
        <dbReference type="EMBL" id="CAG8735102.1"/>
    </source>
</evidence>
<dbReference type="Proteomes" id="UP000789920">
    <property type="component" value="Unassembled WGS sequence"/>
</dbReference>
<protein>
    <submittedName>
        <fullName evidence="1">31316_t:CDS:1</fullName>
    </submittedName>
</protein>
<gene>
    <name evidence="1" type="ORF">RPERSI_LOCUS12569</name>
</gene>
<accession>A0ACA9Q2Q7</accession>
<organism evidence="1 2">
    <name type="scientific">Racocetra persica</name>
    <dbReference type="NCBI Taxonomy" id="160502"/>
    <lineage>
        <taxon>Eukaryota</taxon>
        <taxon>Fungi</taxon>
        <taxon>Fungi incertae sedis</taxon>
        <taxon>Mucoromycota</taxon>
        <taxon>Glomeromycotina</taxon>
        <taxon>Glomeromycetes</taxon>
        <taxon>Diversisporales</taxon>
        <taxon>Gigasporaceae</taxon>
        <taxon>Racocetra</taxon>
    </lineage>
</organism>
<dbReference type="EMBL" id="CAJVQC010027031">
    <property type="protein sequence ID" value="CAG8735102.1"/>
    <property type="molecule type" value="Genomic_DNA"/>
</dbReference>
<comment type="caution">
    <text evidence="1">The sequence shown here is derived from an EMBL/GenBank/DDBJ whole genome shotgun (WGS) entry which is preliminary data.</text>
</comment>
<feature type="non-terminal residue" evidence="1">
    <location>
        <position position="1"/>
    </location>
</feature>
<proteinExistence type="predicted"/>
<reference evidence="1" key="1">
    <citation type="submission" date="2021-06" db="EMBL/GenBank/DDBJ databases">
        <authorList>
            <person name="Kallberg Y."/>
            <person name="Tangrot J."/>
            <person name="Rosling A."/>
        </authorList>
    </citation>
    <scope>NUCLEOTIDE SEQUENCE</scope>
    <source>
        <strain evidence="1">MA461A</strain>
    </source>
</reference>
<keyword evidence="2" id="KW-1185">Reference proteome</keyword>